<evidence type="ECO:0000313" key="1">
    <source>
        <dbReference type="Proteomes" id="UP000887540"/>
    </source>
</evidence>
<dbReference type="Proteomes" id="UP000887540">
    <property type="component" value="Unplaced"/>
</dbReference>
<reference evidence="2" key="1">
    <citation type="submission" date="2022-11" db="UniProtKB">
        <authorList>
            <consortium name="WormBaseParasite"/>
        </authorList>
    </citation>
    <scope>IDENTIFICATION</scope>
</reference>
<sequence>MKSSFLSSKKFLAFAIILLGVYLNWRWRKPGIPPNLLGNRVDFYPEFIDKEVQQELLEIMKGLKVFPASFQGSQFNTTTYEHIGEAEPFDPEKGCTNPYLIPNAARTLCTLPTRFDFLRNWMIYGGIDGLKENFDMLATRIQSFGQYIFNIQDYPVMMEKLFFSEKFIKAAKKICPSEKQVLDPYSFHFVIQIPGQALPIHIDSQYMEDASRFHYPAWLPTIMAASGLYQDKLIEQVQGVLYLHEWNDTDIGGHFAMYTRDDNTPDYEIPYPRGVGLVDGSRTMHASTVFKPNAYLPILPKDAENELVYQEEGDIWELQSDEKVLNRYKTNEFRITLVYRSRCFASEEKRQSFRESHKSGKNVRPIEIVLDELKSALISRFGYTKEELDAMPRLQLANVLANRFLNYPRPVNAIIPFNYCALPVIMPWTDIFFKLIC</sequence>
<dbReference type="AlphaFoldDB" id="A0A914E3R8"/>
<keyword evidence="1" id="KW-1185">Reference proteome</keyword>
<protein>
    <submittedName>
        <fullName evidence="2">Uncharacterized protein</fullName>
    </submittedName>
</protein>
<dbReference type="WBParaSite" id="ACRNAN_scaffold5592.g15311.t1">
    <property type="protein sequence ID" value="ACRNAN_scaffold5592.g15311.t1"/>
    <property type="gene ID" value="ACRNAN_scaffold5592.g15311"/>
</dbReference>
<name>A0A914E3R8_9BILA</name>
<proteinExistence type="predicted"/>
<accession>A0A914E3R8</accession>
<evidence type="ECO:0000313" key="2">
    <source>
        <dbReference type="WBParaSite" id="ACRNAN_scaffold5592.g15311.t1"/>
    </source>
</evidence>
<organism evidence="1 2">
    <name type="scientific">Acrobeloides nanus</name>
    <dbReference type="NCBI Taxonomy" id="290746"/>
    <lineage>
        <taxon>Eukaryota</taxon>
        <taxon>Metazoa</taxon>
        <taxon>Ecdysozoa</taxon>
        <taxon>Nematoda</taxon>
        <taxon>Chromadorea</taxon>
        <taxon>Rhabditida</taxon>
        <taxon>Tylenchina</taxon>
        <taxon>Cephalobomorpha</taxon>
        <taxon>Cephaloboidea</taxon>
        <taxon>Cephalobidae</taxon>
        <taxon>Acrobeloides</taxon>
    </lineage>
</organism>